<dbReference type="GO" id="GO:0016787">
    <property type="term" value="F:hydrolase activity"/>
    <property type="evidence" value="ECO:0007669"/>
    <property type="project" value="UniProtKB-KW"/>
</dbReference>
<evidence type="ECO:0000259" key="8">
    <source>
        <dbReference type="Pfam" id="PF13359"/>
    </source>
</evidence>
<keyword evidence="7" id="KW-0539">Nucleus</keyword>
<dbReference type="AlphaFoldDB" id="A0A6G0VR91"/>
<comment type="similarity">
    <text evidence="3">Belongs to the HARBI1 family.</text>
</comment>
<sequence length="258" mass="29622">MPKTYEEWTSIAKGFEDTWNFPKCCGAIDGKHVLIMAPPNCGSEYYNYKGTNSVVLMALVDHNYCFTYVSIGSKGSASDSGILQNCELGQLLQKDLLPLGYCVVADDAFPLRHYMMKPYKCYRTALTVPQKIFNYRLSRARRIVENAFGILVSRFRVFDKKIYCNLKTVNKLVLAACALHNFLRKSSSTYLPPGSIDEEDISSGLLREGRWRTEIIELRNLENHRERRASDLANKIRDNLKNYFVNEGAVPWQYSHIY</sequence>
<dbReference type="GO" id="GO:0005634">
    <property type="term" value="C:nucleus"/>
    <property type="evidence" value="ECO:0007669"/>
    <property type="project" value="UniProtKB-SubCell"/>
</dbReference>
<evidence type="ECO:0000256" key="7">
    <source>
        <dbReference type="ARBA" id="ARBA00023242"/>
    </source>
</evidence>
<comment type="cofactor">
    <cofactor evidence="1">
        <name>a divalent metal cation</name>
        <dbReference type="ChEBI" id="CHEBI:60240"/>
    </cofactor>
</comment>
<dbReference type="GO" id="GO:0046872">
    <property type="term" value="F:metal ion binding"/>
    <property type="evidence" value="ECO:0007669"/>
    <property type="project" value="UniProtKB-KW"/>
</dbReference>
<evidence type="ECO:0000256" key="5">
    <source>
        <dbReference type="ARBA" id="ARBA00022723"/>
    </source>
</evidence>
<evidence type="ECO:0000256" key="6">
    <source>
        <dbReference type="ARBA" id="ARBA00022801"/>
    </source>
</evidence>
<dbReference type="PANTHER" id="PTHR22930:SF258">
    <property type="entry name" value="PROTEIN ALP1-LIKE ISOFORM X1"/>
    <property type="match status" value="1"/>
</dbReference>
<dbReference type="GO" id="GO:0004518">
    <property type="term" value="F:nuclease activity"/>
    <property type="evidence" value="ECO:0007669"/>
    <property type="project" value="UniProtKB-KW"/>
</dbReference>
<keyword evidence="10" id="KW-1185">Reference proteome</keyword>
<name>A0A6G0VR91_APHCR</name>
<evidence type="ECO:0000256" key="1">
    <source>
        <dbReference type="ARBA" id="ARBA00001968"/>
    </source>
</evidence>
<evidence type="ECO:0000256" key="3">
    <source>
        <dbReference type="ARBA" id="ARBA00006958"/>
    </source>
</evidence>
<keyword evidence="6" id="KW-0378">Hydrolase</keyword>
<comment type="caution">
    <text evidence="9">The sequence shown here is derived from an EMBL/GenBank/DDBJ whole genome shotgun (WGS) entry which is preliminary data.</text>
</comment>
<keyword evidence="4" id="KW-0540">Nuclease</keyword>
<keyword evidence="5" id="KW-0479">Metal-binding</keyword>
<evidence type="ECO:0000313" key="9">
    <source>
        <dbReference type="EMBL" id="KAF0703163.1"/>
    </source>
</evidence>
<dbReference type="InterPro" id="IPR027806">
    <property type="entry name" value="HARBI1_dom"/>
</dbReference>
<evidence type="ECO:0000313" key="10">
    <source>
        <dbReference type="Proteomes" id="UP000478052"/>
    </source>
</evidence>
<dbReference type="InterPro" id="IPR045249">
    <property type="entry name" value="HARBI1-like"/>
</dbReference>
<organism evidence="9 10">
    <name type="scientific">Aphis craccivora</name>
    <name type="common">Cowpea aphid</name>
    <dbReference type="NCBI Taxonomy" id="307492"/>
    <lineage>
        <taxon>Eukaryota</taxon>
        <taxon>Metazoa</taxon>
        <taxon>Ecdysozoa</taxon>
        <taxon>Arthropoda</taxon>
        <taxon>Hexapoda</taxon>
        <taxon>Insecta</taxon>
        <taxon>Pterygota</taxon>
        <taxon>Neoptera</taxon>
        <taxon>Paraneoptera</taxon>
        <taxon>Hemiptera</taxon>
        <taxon>Sternorrhyncha</taxon>
        <taxon>Aphidomorpha</taxon>
        <taxon>Aphidoidea</taxon>
        <taxon>Aphididae</taxon>
        <taxon>Aphidini</taxon>
        <taxon>Aphis</taxon>
        <taxon>Aphis</taxon>
    </lineage>
</organism>
<dbReference type="Pfam" id="PF13359">
    <property type="entry name" value="DDE_Tnp_4"/>
    <property type="match status" value="1"/>
</dbReference>
<gene>
    <name evidence="9" type="ORF">FWK35_00036315</name>
</gene>
<accession>A0A6G0VR91</accession>
<dbReference type="Proteomes" id="UP000478052">
    <property type="component" value="Unassembled WGS sequence"/>
</dbReference>
<proteinExistence type="inferred from homology"/>
<comment type="subcellular location">
    <subcellularLocation>
        <location evidence="2">Nucleus</location>
    </subcellularLocation>
</comment>
<feature type="domain" description="DDE Tnp4" evidence="8">
    <location>
        <begin position="28"/>
        <end position="181"/>
    </location>
</feature>
<protein>
    <submittedName>
        <fullName evidence="9">Protein ALP1-like</fullName>
    </submittedName>
</protein>
<evidence type="ECO:0000256" key="2">
    <source>
        <dbReference type="ARBA" id="ARBA00004123"/>
    </source>
</evidence>
<dbReference type="OrthoDB" id="1681765at2759"/>
<reference evidence="9 10" key="1">
    <citation type="submission" date="2019-08" db="EMBL/GenBank/DDBJ databases">
        <title>Whole genome of Aphis craccivora.</title>
        <authorList>
            <person name="Voronova N.V."/>
            <person name="Shulinski R.S."/>
            <person name="Bandarenka Y.V."/>
            <person name="Zhorov D.G."/>
            <person name="Warner D."/>
        </authorList>
    </citation>
    <scope>NUCLEOTIDE SEQUENCE [LARGE SCALE GENOMIC DNA]</scope>
    <source>
        <strain evidence="9">180601</strain>
        <tissue evidence="9">Whole Body</tissue>
    </source>
</reference>
<dbReference type="PANTHER" id="PTHR22930">
    <property type="match status" value="1"/>
</dbReference>
<evidence type="ECO:0000256" key="4">
    <source>
        <dbReference type="ARBA" id="ARBA00022722"/>
    </source>
</evidence>
<dbReference type="EMBL" id="VUJU01014016">
    <property type="protein sequence ID" value="KAF0703163.1"/>
    <property type="molecule type" value="Genomic_DNA"/>
</dbReference>